<name>A0A183GL58_HELPZ</name>
<dbReference type="WBParaSite" id="HPBE_0002342801-mRNA-1">
    <property type="protein sequence ID" value="HPBE_0002342801-mRNA-1"/>
    <property type="gene ID" value="HPBE_0002342801"/>
</dbReference>
<sequence length="227" mass="26051">MTRTYDEVIAKVNELREINREHRVDRMRAEGDHWLETGYQHIHASPQHIVPPEINNWEAGIQRVNRQLRSHNDNAVRTAIENALMSTVQDAESPSVYKVTDYRRGRGYGKEQTVSWQRLGSFFAGVVRHVRPLPALNALECAIALRIVDDVEDEVSRALTDEDKAIIRGWLTNIQMRHLSDFLPDVPYEVDTAAQILVDPLRTRLWNIPEQGCSLLTEPPDVEVQVD</sequence>
<reference evidence="3" key="2">
    <citation type="submission" date="2019-09" db="UniProtKB">
        <authorList>
            <consortium name="WormBaseParasite"/>
        </authorList>
    </citation>
    <scope>IDENTIFICATION</scope>
</reference>
<dbReference type="AlphaFoldDB" id="A0A183GL58"/>
<evidence type="ECO:0000313" key="2">
    <source>
        <dbReference type="Proteomes" id="UP000050761"/>
    </source>
</evidence>
<dbReference type="EMBL" id="UZAH01035046">
    <property type="protein sequence ID" value="VDP38747.1"/>
    <property type="molecule type" value="Genomic_DNA"/>
</dbReference>
<dbReference type="Proteomes" id="UP000050761">
    <property type="component" value="Unassembled WGS sequence"/>
</dbReference>
<keyword evidence="2" id="KW-1185">Reference proteome</keyword>
<accession>A0A3P8CF72</accession>
<organism evidence="2 3">
    <name type="scientific">Heligmosomoides polygyrus</name>
    <name type="common">Parasitic roundworm</name>
    <dbReference type="NCBI Taxonomy" id="6339"/>
    <lineage>
        <taxon>Eukaryota</taxon>
        <taxon>Metazoa</taxon>
        <taxon>Ecdysozoa</taxon>
        <taxon>Nematoda</taxon>
        <taxon>Chromadorea</taxon>
        <taxon>Rhabditida</taxon>
        <taxon>Rhabditina</taxon>
        <taxon>Rhabditomorpha</taxon>
        <taxon>Strongyloidea</taxon>
        <taxon>Heligmosomidae</taxon>
        <taxon>Heligmosomoides</taxon>
    </lineage>
</organism>
<reference evidence="1 2" key="1">
    <citation type="submission" date="2018-11" db="EMBL/GenBank/DDBJ databases">
        <authorList>
            <consortium name="Pathogen Informatics"/>
        </authorList>
    </citation>
    <scope>NUCLEOTIDE SEQUENCE [LARGE SCALE GENOMIC DNA]</scope>
</reference>
<evidence type="ECO:0000313" key="3">
    <source>
        <dbReference type="WBParaSite" id="HPBE_0002342801-mRNA-1"/>
    </source>
</evidence>
<accession>A0A183GL58</accession>
<proteinExistence type="predicted"/>
<protein>
    <submittedName>
        <fullName evidence="3">AbiTii domain-containing protein</fullName>
    </submittedName>
</protein>
<dbReference type="OrthoDB" id="5865419at2759"/>
<evidence type="ECO:0000313" key="1">
    <source>
        <dbReference type="EMBL" id="VDP38747.1"/>
    </source>
</evidence>
<gene>
    <name evidence="1" type="ORF">HPBE_LOCUS23425</name>
</gene>